<reference evidence="2" key="1">
    <citation type="journal article" date="2019" name="Int. J. Syst. Evol. Microbiol.">
        <title>The Global Catalogue of Microorganisms (GCM) 10K type strain sequencing project: providing services to taxonomists for standard genome sequencing and annotation.</title>
        <authorList>
            <consortium name="The Broad Institute Genomics Platform"/>
            <consortium name="The Broad Institute Genome Sequencing Center for Infectious Disease"/>
            <person name="Wu L."/>
            <person name="Ma J."/>
        </authorList>
    </citation>
    <scope>NUCLEOTIDE SEQUENCE [LARGE SCALE GENOMIC DNA]</scope>
    <source>
        <strain evidence="2">CCUG 42001</strain>
    </source>
</reference>
<name>A0ABW1WCG9_9BACL</name>
<organism evidence="1 2">
    <name type="scientific">Sporolactobacillus kofuensis</name>
    <dbReference type="NCBI Taxonomy" id="269672"/>
    <lineage>
        <taxon>Bacteria</taxon>
        <taxon>Bacillati</taxon>
        <taxon>Bacillota</taxon>
        <taxon>Bacilli</taxon>
        <taxon>Bacillales</taxon>
        <taxon>Sporolactobacillaceae</taxon>
        <taxon>Sporolactobacillus</taxon>
    </lineage>
</organism>
<dbReference type="EMBL" id="JBHSTQ010000001">
    <property type="protein sequence ID" value="MFC6385184.1"/>
    <property type="molecule type" value="Genomic_DNA"/>
</dbReference>
<comment type="caution">
    <text evidence="1">The sequence shown here is derived from an EMBL/GenBank/DDBJ whole genome shotgun (WGS) entry which is preliminary data.</text>
</comment>
<sequence length="110" mass="13150">MKKHDIKFAVNIDDKRKLLLMAYDADLSLTQFCSKLVREELVRYRMYSKIAYPKNGELIHVKLEDDYFKMLQTLSVQWLLPYRHVVHRLVTNYLKEPNPIDAMVISYTDL</sequence>
<proteinExistence type="predicted"/>
<dbReference type="RefSeq" id="WP_253077295.1">
    <property type="nucleotide sequence ID" value="NZ_JAMXWN010000019.1"/>
</dbReference>
<evidence type="ECO:0000313" key="2">
    <source>
        <dbReference type="Proteomes" id="UP001596267"/>
    </source>
</evidence>
<dbReference type="Proteomes" id="UP001596267">
    <property type="component" value="Unassembled WGS sequence"/>
</dbReference>
<accession>A0ABW1WCG9</accession>
<protein>
    <recommendedName>
        <fullName evidence="3">CopG family transcriptional regulator</fullName>
    </recommendedName>
</protein>
<gene>
    <name evidence="1" type="ORF">ACFP7A_01105</name>
</gene>
<evidence type="ECO:0008006" key="3">
    <source>
        <dbReference type="Google" id="ProtNLM"/>
    </source>
</evidence>
<keyword evidence="2" id="KW-1185">Reference proteome</keyword>
<evidence type="ECO:0000313" key="1">
    <source>
        <dbReference type="EMBL" id="MFC6385184.1"/>
    </source>
</evidence>